<keyword evidence="6" id="KW-0677">Repeat</keyword>
<gene>
    <name evidence="14" type="ORF">Cgig2_028945</name>
</gene>
<evidence type="ECO:0000256" key="10">
    <source>
        <dbReference type="SAM" id="MobiDB-lite"/>
    </source>
</evidence>
<feature type="chain" id="PRO_5040134909" description="Protein kinase domain-containing protein" evidence="12">
    <location>
        <begin position="32"/>
        <end position="644"/>
    </location>
</feature>
<comment type="caution">
    <text evidence="14">The sequence shown here is derived from an EMBL/GenBank/DDBJ whole genome shotgun (WGS) entry which is preliminary data.</text>
</comment>
<reference evidence="14" key="1">
    <citation type="submission" date="2022-04" db="EMBL/GenBank/DDBJ databases">
        <title>Carnegiea gigantea Genome sequencing and assembly v2.</title>
        <authorList>
            <person name="Copetti D."/>
            <person name="Sanderson M.J."/>
            <person name="Burquez A."/>
            <person name="Wojciechowski M.F."/>
        </authorList>
    </citation>
    <scope>NUCLEOTIDE SEQUENCE</scope>
    <source>
        <strain evidence="14">SGP5-SGP5p</strain>
        <tissue evidence="14">Aerial part</tissue>
    </source>
</reference>
<dbReference type="AlphaFoldDB" id="A0A9Q1Q7G4"/>
<feature type="region of interest" description="Disordered" evidence="10">
    <location>
        <begin position="246"/>
        <end position="265"/>
    </location>
</feature>
<dbReference type="Gene3D" id="1.10.510.10">
    <property type="entry name" value="Transferase(Phosphotransferase) domain 1"/>
    <property type="match status" value="1"/>
</dbReference>
<feature type="compositionally biased region" description="Low complexity" evidence="10">
    <location>
        <begin position="246"/>
        <end position="256"/>
    </location>
</feature>
<evidence type="ECO:0000256" key="6">
    <source>
        <dbReference type="ARBA" id="ARBA00022737"/>
    </source>
</evidence>
<keyword evidence="7 11" id="KW-1133">Transmembrane helix</keyword>
<evidence type="ECO:0000256" key="12">
    <source>
        <dbReference type="SAM" id="SignalP"/>
    </source>
</evidence>
<dbReference type="InterPro" id="IPR001611">
    <property type="entry name" value="Leu-rich_rpt"/>
</dbReference>
<dbReference type="InterPro" id="IPR032675">
    <property type="entry name" value="LRR_dom_sf"/>
</dbReference>
<dbReference type="PANTHER" id="PTHR48007:SF67">
    <property type="entry name" value="POLLEN RECEPTOR-LIKE KINASE 1"/>
    <property type="match status" value="1"/>
</dbReference>
<dbReference type="GO" id="GO:0016020">
    <property type="term" value="C:membrane"/>
    <property type="evidence" value="ECO:0007669"/>
    <property type="project" value="UniProtKB-SubCell"/>
</dbReference>
<keyword evidence="15" id="KW-1185">Reference proteome</keyword>
<keyword evidence="8 11" id="KW-0472">Membrane</keyword>
<feature type="domain" description="Protein kinase" evidence="13">
    <location>
        <begin position="354"/>
        <end position="625"/>
    </location>
</feature>
<evidence type="ECO:0000256" key="11">
    <source>
        <dbReference type="SAM" id="Phobius"/>
    </source>
</evidence>
<dbReference type="Pfam" id="PF07714">
    <property type="entry name" value="PK_Tyr_Ser-Thr"/>
    <property type="match status" value="1"/>
</dbReference>
<dbReference type="Pfam" id="PF08263">
    <property type="entry name" value="LRRNT_2"/>
    <property type="match status" value="1"/>
</dbReference>
<dbReference type="Proteomes" id="UP001153076">
    <property type="component" value="Unassembled WGS sequence"/>
</dbReference>
<keyword evidence="4 11" id="KW-0812">Transmembrane</keyword>
<keyword evidence="5 12" id="KW-0732">Signal</keyword>
<name>A0A9Q1Q7G4_9CARY</name>
<dbReference type="Pfam" id="PF13855">
    <property type="entry name" value="LRR_8"/>
    <property type="match status" value="1"/>
</dbReference>
<evidence type="ECO:0000313" key="15">
    <source>
        <dbReference type="Proteomes" id="UP001153076"/>
    </source>
</evidence>
<dbReference type="InterPro" id="IPR001245">
    <property type="entry name" value="Ser-Thr/Tyr_kinase_cat_dom"/>
</dbReference>
<dbReference type="EMBL" id="JAKOGI010000664">
    <property type="protein sequence ID" value="KAJ8431728.1"/>
    <property type="molecule type" value="Genomic_DNA"/>
</dbReference>
<feature type="signal peptide" evidence="12">
    <location>
        <begin position="1"/>
        <end position="31"/>
    </location>
</feature>
<evidence type="ECO:0000256" key="5">
    <source>
        <dbReference type="ARBA" id="ARBA00022729"/>
    </source>
</evidence>
<comment type="subcellular location">
    <subcellularLocation>
        <location evidence="1">Membrane</location>
        <topology evidence="1">Single-pass membrane protein</topology>
    </subcellularLocation>
</comment>
<dbReference type="GO" id="GO:0005524">
    <property type="term" value="F:ATP binding"/>
    <property type="evidence" value="ECO:0007669"/>
    <property type="project" value="InterPro"/>
</dbReference>
<dbReference type="InterPro" id="IPR013210">
    <property type="entry name" value="LRR_N_plant-typ"/>
</dbReference>
<keyword evidence="3" id="KW-0433">Leucine-rich repeat</keyword>
<dbReference type="FunFam" id="1.10.510.10:FF:000480">
    <property type="entry name" value="Pollen receptor-like kinase 1"/>
    <property type="match status" value="1"/>
</dbReference>
<dbReference type="GO" id="GO:0004672">
    <property type="term" value="F:protein kinase activity"/>
    <property type="evidence" value="ECO:0007669"/>
    <property type="project" value="InterPro"/>
</dbReference>
<evidence type="ECO:0000256" key="7">
    <source>
        <dbReference type="ARBA" id="ARBA00022989"/>
    </source>
</evidence>
<evidence type="ECO:0000256" key="2">
    <source>
        <dbReference type="ARBA" id="ARBA00022553"/>
    </source>
</evidence>
<keyword evidence="2" id="KW-0597">Phosphoprotein</keyword>
<evidence type="ECO:0000256" key="4">
    <source>
        <dbReference type="ARBA" id="ARBA00022692"/>
    </source>
</evidence>
<evidence type="ECO:0000259" key="13">
    <source>
        <dbReference type="PROSITE" id="PS50011"/>
    </source>
</evidence>
<accession>A0A9Q1Q7G4</accession>
<evidence type="ECO:0000256" key="3">
    <source>
        <dbReference type="ARBA" id="ARBA00022614"/>
    </source>
</evidence>
<dbReference type="InterPro" id="IPR000719">
    <property type="entry name" value="Prot_kinase_dom"/>
</dbReference>
<proteinExistence type="predicted"/>
<feature type="transmembrane region" description="Helical" evidence="11">
    <location>
        <begin position="270"/>
        <end position="291"/>
    </location>
</feature>
<sequence>MGGLVVRPPTSSHACLFIVIALLVSSPQVSGMTEAESLLKFKSSLRNQEAIPNWDPSIPPCSRGNTSNWLGVMCINGNVWGLQLENMGLSGDIDIDALSRLPELKILSLMRNEFGGTLPELRRLPKLRGVYLSNNHFSGDIPDDAFSGMDSVRRLFLANNAFSGKIPSSLTKVPKLVELRLEGNQFEGKIPDFQQHELPHVDVANNLLEGPIPESLRNLNPASFLGNKGLCGPPLNACPNDKSAAEAAATTASNENPASHHKSSPSNTTIIVLAVLLALLILLLIIVFILVGRRKQEAKSEEPPTSAAQVVEETNVAPAPKPPRSTSTKKRSEPGKLEFVRDDKKTFDLQDLLTASAEVLESGNFESSYKVEIFAGQMLVVKRFRQMSKVGREDFHEHIRRMGKLRHPNVLALVAYYYRREEKLLVFDFVDNGHLASHLYGKHTQNCPGLDWPTRLKIIKGVARGLAYLYSELPSLTVPHGYLKSSNVLLNESYEPLLMDYALLPLINPEQAKQLMVAYKSPEYGQHNRLTKKSDVWSLGILILEVLTGKVPTDFLTVGNTGGNLVDWVKEIASDEDNVFDKEMGGAQDAQSEMRKLLKIGFSCCHEDIEVRCSMKEALEKIEEVKETDASSTQDFEEVDIAIN</sequence>
<evidence type="ECO:0000256" key="1">
    <source>
        <dbReference type="ARBA" id="ARBA00004167"/>
    </source>
</evidence>
<dbReference type="InterPro" id="IPR046959">
    <property type="entry name" value="PRK1-6/SRF4-like"/>
</dbReference>
<dbReference type="SUPFAM" id="SSF56112">
    <property type="entry name" value="Protein kinase-like (PK-like)"/>
    <property type="match status" value="1"/>
</dbReference>
<evidence type="ECO:0000313" key="14">
    <source>
        <dbReference type="EMBL" id="KAJ8431728.1"/>
    </source>
</evidence>
<organism evidence="14 15">
    <name type="scientific">Carnegiea gigantea</name>
    <dbReference type="NCBI Taxonomy" id="171969"/>
    <lineage>
        <taxon>Eukaryota</taxon>
        <taxon>Viridiplantae</taxon>
        <taxon>Streptophyta</taxon>
        <taxon>Embryophyta</taxon>
        <taxon>Tracheophyta</taxon>
        <taxon>Spermatophyta</taxon>
        <taxon>Magnoliopsida</taxon>
        <taxon>eudicotyledons</taxon>
        <taxon>Gunneridae</taxon>
        <taxon>Pentapetalae</taxon>
        <taxon>Caryophyllales</taxon>
        <taxon>Cactineae</taxon>
        <taxon>Cactaceae</taxon>
        <taxon>Cactoideae</taxon>
        <taxon>Echinocereeae</taxon>
        <taxon>Carnegiea</taxon>
    </lineage>
</organism>
<dbReference type="Gene3D" id="3.80.10.10">
    <property type="entry name" value="Ribonuclease Inhibitor"/>
    <property type="match status" value="2"/>
</dbReference>
<dbReference type="PROSITE" id="PS50011">
    <property type="entry name" value="PROTEIN_KINASE_DOM"/>
    <property type="match status" value="1"/>
</dbReference>
<dbReference type="SUPFAM" id="SSF52058">
    <property type="entry name" value="L domain-like"/>
    <property type="match status" value="1"/>
</dbReference>
<evidence type="ECO:0000256" key="8">
    <source>
        <dbReference type="ARBA" id="ARBA00023136"/>
    </source>
</evidence>
<protein>
    <recommendedName>
        <fullName evidence="13">Protein kinase domain-containing protein</fullName>
    </recommendedName>
</protein>
<feature type="region of interest" description="Disordered" evidence="10">
    <location>
        <begin position="298"/>
        <end position="337"/>
    </location>
</feature>
<dbReference type="InterPro" id="IPR011009">
    <property type="entry name" value="Kinase-like_dom_sf"/>
</dbReference>
<keyword evidence="9" id="KW-0675">Receptor</keyword>
<dbReference type="PANTHER" id="PTHR48007">
    <property type="entry name" value="LEUCINE-RICH REPEAT RECEPTOR-LIKE PROTEIN KINASE PXC1"/>
    <property type="match status" value="1"/>
</dbReference>
<dbReference type="OrthoDB" id="418615at2759"/>
<dbReference type="Gene3D" id="3.30.200.20">
    <property type="entry name" value="Phosphorylase Kinase, domain 1"/>
    <property type="match status" value="1"/>
</dbReference>
<evidence type="ECO:0000256" key="9">
    <source>
        <dbReference type="ARBA" id="ARBA00023170"/>
    </source>
</evidence>